<feature type="transmembrane region" description="Helical" evidence="6">
    <location>
        <begin position="195"/>
        <end position="218"/>
    </location>
</feature>
<dbReference type="PANTHER" id="PTHR23506">
    <property type="entry name" value="GH10249P"/>
    <property type="match status" value="1"/>
</dbReference>
<feature type="transmembrane region" description="Helical" evidence="6">
    <location>
        <begin position="230"/>
        <end position="250"/>
    </location>
</feature>
<evidence type="ECO:0000256" key="5">
    <source>
        <dbReference type="ARBA" id="ARBA00023136"/>
    </source>
</evidence>
<comment type="subcellular location">
    <subcellularLocation>
        <location evidence="1">Membrane</location>
        <topology evidence="1">Multi-pass membrane protein</topology>
    </subcellularLocation>
</comment>
<dbReference type="InterPro" id="IPR050930">
    <property type="entry name" value="MFS_Vesicular_Transporter"/>
</dbReference>
<keyword evidence="3 6" id="KW-0812">Transmembrane</keyword>
<protein>
    <recommendedName>
        <fullName evidence="7">Major facilitator superfamily (MFS) profile domain-containing protein</fullName>
    </recommendedName>
</protein>
<dbReference type="PANTHER" id="PTHR23506:SF26">
    <property type="entry name" value="MFS-TYPE TRANSPORTER SLC18B1"/>
    <property type="match status" value="1"/>
</dbReference>
<dbReference type="InterPro" id="IPR036259">
    <property type="entry name" value="MFS_trans_sf"/>
</dbReference>
<evidence type="ECO:0000313" key="8">
    <source>
        <dbReference type="EMBL" id="RUS83454.1"/>
    </source>
</evidence>
<reference evidence="8 9" key="1">
    <citation type="submission" date="2019-01" db="EMBL/GenBank/DDBJ databases">
        <title>A draft genome assembly of the solar-powered sea slug Elysia chlorotica.</title>
        <authorList>
            <person name="Cai H."/>
            <person name="Li Q."/>
            <person name="Fang X."/>
            <person name="Li J."/>
            <person name="Curtis N.E."/>
            <person name="Altenburger A."/>
            <person name="Shibata T."/>
            <person name="Feng M."/>
            <person name="Maeda T."/>
            <person name="Schwartz J.A."/>
            <person name="Shigenobu S."/>
            <person name="Lundholm N."/>
            <person name="Nishiyama T."/>
            <person name="Yang H."/>
            <person name="Hasebe M."/>
            <person name="Li S."/>
            <person name="Pierce S.K."/>
            <person name="Wang J."/>
        </authorList>
    </citation>
    <scope>NUCLEOTIDE SEQUENCE [LARGE SCALE GENOMIC DNA]</scope>
    <source>
        <strain evidence="8">EC2010</strain>
        <tissue evidence="8">Whole organism of an adult</tissue>
    </source>
</reference>
<name>A0A433TPF6_ELYCH</name>
<dbReference type="PROSITE" id="PS50850">
    <property type="entry name" value="MFS"/>
    <property type="match status" value="1"/>
</dbReference>
<keyword evidence="4 6" id="KW-1133">Transmembrane helix</keyword>
<dbReference type="OrthoDB" id="6147708at2759"/>
<dbReference type="InterPro" id="IPR020846">
    <property type="entry name" value="MFS_dom"/>
</dbReference>
<keyword evidence="5 6" id="KW-0472">Membrane</keyword>
<dbReference type="GO" id="GO:0022857">
    <property type="term" value="F:transmembrane transporter activity"/>
    <property type="evidence" value="ECO:0007669"/>
    <property type="project" value="InterPro"/>
</dbReference>
<proteinExistence type="predicted"/>
<feature type="transmembrane region" description="Helical" evidence="6">
    <location>
        <begin position="47"/>
        <end position="66"/>
    </location>
</feature>
<dbReference type="SUPFAM" id="SSF103473">
    <property type="entry name" value="MFS general substrate transporter"/>
    <property type="match status" value="1"/>
</dbReference>
<evidence type="ECO:0000256" key="1">
    <source>
        <dbReference type="ARBA" id="ARBA00004141"/>
    </source>
</evidence>
<evidence type="ECO:0000256" key="4">
    <source>
        <dbReference type="ARBA" id="ARBA00022989"/>
    </source>
</evidence>
<keyword evidence="9" id="KW-1185">Reference proteome</keyword>
<evidence type="ECO:0000256" key="3">
    <source>
        <dbReference type="ARBA" id="ARBA00022692"/>
    </source>
</evidence>
<feature type="transmembrane region" description="Helical" evidence="6">
    <location>
        <begin position="86"/>
        <end position="111"/>
    </location>
</feature>
<feature type="domain" description="Major facilitator superfamily (MFS) profile" evidence="7">
    <location>
        <begin position="57"/>
        <end position="266"/>
    </location>
</feature>
<dbReference type="Proteomes" id="UP000271974">
    <property type="component" value="Unassembled WGS sequence"/>
</dbReference>
<feature type="transmembrane region" description="Helical" evidence="6">
    <location>
        <begin position="6"/>
        <end position="26"/>
    </location>
</feature>
<feature type="non-terminal residue" evidence="8">
    <location>
        <position position="266"/>
    </location>
</feature>
<dbReference type="GO" id="GO:0016020">
    <property type="term" value="C:membrane"/>
    <property type="evidence" value="ECO:0007669"/>
    <property type="project" value="UniProtKB-SubCell"/>
</dbReference>
<organism evidence="8 9">
    <name type="scientific">Elysia chlorotica</name>
    <name type="common">Eastern emerald elysia</name>
    <name type="synonym">Sea slug</name>
    <dbReference type="NCBI Taxonomy" id="188477"/>
    <lineage>
        <taxon>Eukaryota</taxon>
        <taxon>Metazoa</taxon>
        <taxon>Spiralia</taxon>
        <taxon>Lophotrochozoa</taxon>
        <taxon>Mollusca</taxon>
        <taxon>Gastropoda</taxon>
        <taxon>Heterobranchia</taxon>
        <taxon>Euthyneura</taxon>
        <taxon>Panpulmonata</taxon>
        <taxon>Sacoglossa</taxon>
        <taxon>Placobranchoidea</taxon>
        <taxon>Plakobranchidae</taxon>
        <taxon>Elysia</taxon>
    </lineage>
</organism>
<evidence type="ECO:0000313" key="9">
    <source>
        <dbReference type="Proteomes" id="UP000271974"/>
    </source>
</evidence>
<evidence type="ECO:0000256" key="2">
    <source>
        <dbReference type="ARBA" id="ARBA00022448"/>
    </source>
</evidence>
<evidence type="ECO:0000259" key="7">
    <source>
        <dbReference type="PROSITE" id="PS50850"/>
    </source>
</evidence>
<gene>
    <name evidence="8" type="ORF">EGW08_008770</name>
</gene>
<dbReference type="Gene3D" id="1.20.1250.20">
    <property type="entry name" value="MFS general substrate transporter like domains"/>
    <property type="match status" value="1"/>
</dbReference>
<feature type="transmembrane region" description="Helical" evidence="6">
    <location>
        <begin position="123"/>
        <end position="140"/>
    </location>
</feature>
<feature type="non-terminal residue" evidence="8">
    <location>
        <position position="1"/>
    </location>
</feature>
<dbReference type="Pfam" id="PF07690">
    <property type="entry name" value="MFS_1"/>
    <property type="match status" value="1"/>
</dbReference>
<dbReference type="InterPro" id="IPR011701">
    <property type="entry name" value="MFS"/>
</dbReference>
<feature type="transmembrane region" description="Helical" evidence="6">
    <location>
        <begin position="152"/>
        <end position="174"/>
    </location>
</feature>
<dbReference type="AlphaFoldDB" id="A0A433TPF6"/>
<dbReference type="EMBL" id="RQTK01000242">
    <property type="protein sequence ID" value="RUS83454.1"/>
    <property type="molecule type" value="Genomic_DNA"/>
</dbReference>
<evidence type="ECO:0000256" key="6">
    <source>
        <dbReference type="SAM" id="Phobius"/>
    </source>
</evidence>
<sequence>AGGFGLPFYLTGGLTLALDLAVVPVLPDISDIQTPKQAQQTGGSVRMSVLLLARSGLAVAGMLGLVTSAVGNSFLQPVLATHLQTFGLSTVMIGLCFALNPIIYTLCTPALGFLTDRLNIKELLLLISSLGCCVAFTLMGPSPFVSFLPRQLWLVVLGYVICGVSEAGLTIPTGKCLVSGAREMGFPNDMSTHGMMSGCSLSGFHFGAFVGPLLAGTLTDAVGFGRSTSIVAIIYLSTFVIFCLIFGYRYKVGHGESKRLEEASPI</sequence>
<keyword evidence="2" id="KW-0813">Transport</keyword>
<accession>A0A433TPF6</accession>
<dbReference type="STRING" id="188477.A0A433TPF6"/>
<comment type="caution">
    <text evidence="8">The sequence shown here is derived from an EMBL/GenBank/DDBJ whole genome shotgun (WGS) entry which is preliminary data.</text>
</comment>